<name>A0A097CSM1_9ACTN</name>
<dbReference type="InterPro" id="IPR029069">
    <property type="entry name" value="HotDog_dom_sf"/>
</dbReference>
<comment type="similarity">
    <text evidence="1">Belongs to the thioester dehydratase family. FabZ subfamily.</text>
</comment>
<evidence type="ECO:0000256" key="2">
    <source>
        <dbReference type="ARBA" id="ARBA00023239"/>
    </source>
</evidence>
<accession>A0A097CSM1</accession>
<dbReference type="PANTHER" id="PTHR30272">
    <property type="entry name" value="3-HYDROXYACYL-[ACYL-CARRIER-PROTEIN] DEHYDRATASE"/>
    <property type="match status" value="1"/>
</dbReference>
<evidence type="ECO:0000256" key="1">
    <source>
        <dbReference type="ARBA" id="ARBA00009174"/>
    </source>
</evidence>
<protein>
    <submittedName>
        <fullName evidence="4">Beta-hydroxyacyl-(Acyl-carrier-protein) dehydratase, FabA/FabZ</fullName>
    </submittedName>
</protein>
<dbReference type="GO" id="GO:0016829">
    <property type="term" value="F:lyase activity"/>
    <property type="evidence" value="ECO:0007669"/>
    <property type="project" value="UniProtKB-KW"/>
</dbReference>
<dbReference type="Gene3D" id="3.10.129.10">
    <property type="entry name" value="Hotdog Thioesterase"/>
    <property type="match status" value="1"/>
</dbReference>
<gene>
    <name evidence="4" type="ORF">VASRM7_420</name>
</gene>
<evidence type="ECO:0000313" key="4">
    <source>
        <dbReference type="EMBL" id="AIS85660.1"/>
    </source>
</evidence>
<dbReference type="Pfam" id="PF07977">
    <property type="entry name" value="FabA"/>
    <property type="match status" value="1"/>
</dbReference>
<keyword evidence="2" id="KW-0456">Lyase</keyword>
<dbReference type="InterPro" id="IPR013114">
    <property type="entry name" value="FabA_FabZ"/>
</dbReference>
<dbReference type="SUPFAM" id="SSF54637">
    <property type="entry name" value="Thioesterase/thiol ester dehydrase-isomerase"/>
    <property type="match status" value="1"/>
</dbReference>
<proteinExistence type="inferred from homology"/>
<organism evidence="4">
    <name type="scientific">Verrucosispora sp. MS100047</name>
    <dbReference type="NCBI Taxonomy" id="1410949"/>
    <lineage>
        <taxon>Bacteria</taxon>
        <taxon>Bacillati</taxon>
        <taxon>Actinomycetota</taxon>
        <taxon>Actinomycetes</taxon>
        <taxon>Micromonosporales</taxon>
        <taxon>Micromonosporaceae</taxon>
        <taxon>Micromonospora</taxon>
    </lineage>
</organism>
<evidence type="ECO:0000256" key="3">
    <source>
        <dbReference type="SAM" id="MobiDB-lite"/>
    </source>
</evidence>
<dbReference type="AlphaFoldDB" id="A0A097CSM1"/>
<dbReference type="EMBL" id="KF826673">
    <property type="protein sequence ID" value="AIS85660.1"/>
    <property type="molecule type" value="Genomic_DNA"/>
</dbReference>
<dbReference type="PANTHER" id="PTHR30272:SF1">
    <property type="entry name" value="3-HYDROXYACYL-[ACYL-CARRIER-PROTEIN] DEHYDRATASE"/>
    <property type="match status" value="1"/>
</dbReference>
<sequence length="183" mass="19422">MNAAEIRAVLPQRHPLLLVDRVTSMQPGDVIETVKAITATEPCYAHLGDDATAEDYAYPASLLIESFGQSAALLWLAGTTGSDRLTDDALLLFVGAREYTVEGRAYPGDVVRHVVRLERVVADTAFATGESWVGQRRIATVGSLMAARRPRSAVAEPAAGPTGAGVDRTIPANTSAQGGRHVR</sequence>
<feature type="region of interest" description="Disordered" evidence="3">
    <location>
        <begin position="150"/>
        <end position="183"/>
    </location>
</feature>
<reference evidence="4" key="1">
    <citation type="submission" date="2013-11" db="EMBL/GenBank/DDBJ databases">
        <title>New antitubercular compounds from marine-derived Verrucosispora sp. MS100047.</title>
        <authorList>
            <person name="Huang P."/>
            <person name="Xie F."/>
            <person name="Wang Q."/>
            <person name="Wang J."/>
            <person name="Wang Q."/>
            <person name="Abdel-Mageed W.M."/>
            <person name="Liu M."/>
            <person name="Han J."/>
            <person name="Song F."/>
            <person name="Dai H."/>
            <person name="Liu X."/>
            <person name="Zhang L."/>
        </authorList>
    </citation>
    <scope>NUCLEOTIDE SEQUENCE</scope>
    <source>
        <strain evidence="4">MS100047</strain>
    </source>
</reference>